<dbReference type="Pfam" id="PF13456">
    <property type="entry name" value="RVT_3"/>
    <property type="match status" value="1"/>
</dbReference>
<dbReference type="EMBL" id="RDQH01000339">
    <property type="protein sequence ID" value="RXH79111.1"/>
    <property type="molecule type" value="Genomic_DNA"/>
</dbReference>
<dbReference type="AlphaFoldDB" id="A0A498IC03"/>
<dbReference type="CDD" id="cd06222">
    <property type="entry name" value="RNase_H_like"/>
    <property type="match status" value="1"/>
</dbReference>
<evidence type="ECO:0000313" key="3">
    <source>
        <dbReference type="Proteomes" id="UP000290289"/>
    </source>
</evidence>
<accession>A0A498IC03</accession>
<sequence length="81" mass="8927">MVLPFLSRAWTKEGIGPALQAEFETVLEGLQLVGRLQIRRVIVESDSTLAIAAINNYSHDLSEFGLLAEDVRFVAELVSLV</sequence>
<organism evidence="2 3">
    <name type="scientific">Malus domestica</name>
    <name type="common">Apple</name>
    <name type="synonym">Pyrus malus</name>
    <dbReference type="NCBI Taxonomy" id="3750"/>
    <lineage>
        <taxon>Eukaryota</taxon>
        <taxon>Viridiplantae</taxon>
        <taxon>Streptophyta</taxon>
        <taxon>Embryophyta</taxon>
        <taxon>Tracheophyta</taxon>
        <taxon>Spermatophyta</taxon>
        <taxon>Magnoliopsida</taxon>
        <taxon>eudicotyledons</taxon>
        <taxon>Gunneridae</taxon>
        <taxon>Pentapetalae</taxon>
        <taxon>rosids</taxon>
        <taxon>fabids</taxon>
        <taxon>Rosales</taxon>
        <taxon>Rosaceae</taxon>
        <taxon>Amygdaloideae</taxon>
        <taxon>Maleae</taxon>
        <taxon>Malus</taxon>
    </lineage>
</organism>
<gene>
    <name evidence="2" type="ORF">DVH24_040258</name>
</gene>
<dbReference type="InterPro" id="IPR036397">
    <property type="entry name" value="RNaseH_sf"/>
</dbReference>
<dbReference type="Proteomes" id="UP000290289">
    <property type="component" value="Chromosome 13"/>
</dbReference>
<protein>
    <recommendedName>
        <fullName evidence="1">RNase H type-1 domain-containing protein</fullName>
    </recommendedName>
</protein>
<dbReference type="InterPro" id="IPR002156">
    <property type="entry name" value="RNaseH_domain"/>
</dbReference>
<keyword evidence="3" id="KW-1185">Reference proteome</keyword>
<evidence type="ECO:0000313" key="2">
    <source>
        <dbReference type="EMBL" id="RXH79111.1"/>
    </source>
</evidence>
<dbReference type="InterPro" id="IPR044730">
    <property type="entry name" value="RNase_H-like_dom_plant"/>
</dbReference>
<dbReference type="GO" id="GO:0003676">
    <property type="term" value="F:nucleic acid binding"/>
    <property type="evidence" value="ECO:0007669"/>
    <property type="project" value="InterPro"/>
</dbReference>
<dbReference type="GO" id="GO:0004523">
    <property type="term" value="F:RNA-DNA hybrid ribonuclease activity"/>
    <property type="evidence" value="ECO:0007669"/>
    <property type="project" value="InterPro"/>
</dbReference>
<feature type="domain" description="RNase H type-1" evidence="1">
    <location>
        <begin position="17"/>
        <end position="75"/>
    </location>
</feature>
<proteinExistence type="predicted"/>
<name>A0A498IC03_MALDO</name>
<dbReference type="Gene3D" id="3.30.420.10">
    <property type="entry name" value="Ribonuclease H-like superfamily/Ribonuclease H"/>
    <property type="match status" value="1"/>
</dbReference>
<comment type="caution">
    <text evidence="2">The sequence shown here is derived from an EMBL/GenBank/DDBJ whole genome shotgun (WGS) entry which is preliminary data.</text>
</comment>
<reference evidence="2 3" key="1">
    <citation type="submission" date="2018-10" db="EMBL/GenBank/DDBJ databases">
        <title>A high-quality apple genome assembly.</title>
        <authorList>
            <person name="Hu J."/>
        </authorList>
    </citation>
    <scope>NUCLEOTIDE SEQUENCE [LARGE SCALE GENOMIC DNA]</scope>
    <source>
        <strain evidence="3">cv. HFTH1</strain>
        <tissue evidence="2">Young leaf</tissue>
    </source>
</reference>
<evidence type="ECO:0000259" key="1">
    <source>
        <dbReference type="Pfam" id="PF13456"/>
    </source>
</evidence>